<proteinExistence type="predicted"/>
<reference evidence="1 2" key="1">
    <citation type="submission" date="2016-10" db="EMBL/GenBank/DDBJ databases">
        <authorList>
            <person name="de Groot N.N."/>
        </authorList>
    </citation>
    <scope>NUCLEOTIDE SEQUENCE [LARGE SCALE GENOMIC DNA]</scope>
    <source>
        <strain evidence="1 2">DSM 18684</strain>
    </source>
</reference>
<dbReference type="AlphaFoldDB" id="A0A1I2SYM6"/>
<accession>A0A1I2SYM6</accession>
<keyword evidence="2" id="KW-1185">Reference proteome</keyword>
<protein>
    <submittedName>
        <fullName evidence="1">Uncharacterized protein</fullName>
    </submittedName>
</protein>
<dbReference type="Proteomes" id="UP000199666">
    <property type="component" value="Unassembled WGS sequence"/>
</dbReference>
<sequence>MAKVGLILDSYWTHIGLISKKTRSNPEAEAKLLLLLQTHMSPLKVKL</sequence>
<name>A0A1I2SYM6_9SPHI</name>
<evidence type="ECO:0000313" key="1">
    <source>
        <dbReference type="EMBL" id="SFG57718.1"/>
    </source>
</evidence>
<dbReference type="EMBL" id="FOPP01000001">
    <property type="protein sequence ID" value="SFG57718.1"/>
    <property type="molecule type" value="Genomic_DNA"/>
</dbReference>
<evidence type="ECO:0000313" key="2">
    <source>
        <dbReference type="Proteomes" id="UP000199666"/>
    </source>
</evidence>
<organism evidence="1 2">
    <name type="scientific">Pedobacter insulae</name>
    <dbReference type="NCBI Taxonomy" id="414048"/>
    <lineage>
        <taxon>Bacteria</taxon>
        <taxon>Pseudomonadati</taxon>
        <taxon>Bacteroidota</taxon>
        <taxon>Sphingobacteriia</taxon>
        <taxon>Sphingobacteriales</taxon>
        <taxon>Sphingobacteriaceae</taxon>
        <taxon>Pedobacter</taxon>
    </lineage>
</organism>
<gene>
    <name evidence="1" type="ORF">SAMN04489864_101118</name>
</gene>